<reference evidence="1" key="1">
    <citation type="submission" date="2021-06" db="EMBL/GenBank/DDBJ databases">
        <authorList>
            <person name="Kallberg Y."/>
            <person name="Tangrot J."/>
            <person name="Rosling A."/>
        </authorList>
    </citation>
    <scope>NUCLEOTIDE SEQUENCE</scope>
    <source>
        <strain evidence="1">BR232B</strain>
    </source>
</reference>
<dbReference type="EMBL" id="CAJVPI010000484">
    <property type="protein sequence ID" value="CAG8540997.1"/>
    <property type="molecule type" value="Genomic_DNA"/>
</dbReference>
<dbReference type="OrthoDB" id="88517at2759"/>
<gene>
    <name evidence="1" type="ORF">PBRASI_LOCUS4586</name>
</gene>
<proteinExistence type="predicted"/>
<dbReference type="AlphaFoldDB" id="A0A9N9ASS9"/>
<comment type="caution">
    <text evidence="1">The sequence shown here is derived from an EMBL/GenBank/DDBJ whole genome shotgun (WGS) entry which is preliminary data.</text>
</comment>
<name>A0A9N9ASS9_9GLOM</name>
<sequence>MCQTPLFKEGVVVEITVQLGIWNVQTQQNGIVSCSQGGFNFATNVGERKSGLLMWQLYDKQAHRAVE</sequence>
<protein>
    <submittedName>
        <fullName evidence="1">6031_t:CDS:1</fullName>
    </submittedName>
</protein>
<feature type="non-terminal residue" evidence="1">
    <location>
        <position position="67"/>
    </location>
</feature>
<evidence type="ECO:0000313" key="1">
    <source>
        <dbReference type="EMBL" id="CAG8540997.1"/>
    </source>
</evidence>
<organism evidence="1 2">
    <name type="scientific">Paraglomus brasilianum</name>
    <dbReference type="NCBI Taxonomy" id="144538"/>
    <lineage>
        <taxon>Eukaryota</taxon>
        <taxon>Fungi</taxon>
        <taxon>Fungi incertae sedis</taxon>
        <taxon>Mucoromycota</taxon>
        <taxon>Glomeromycotina</taxon>
        <taxon>Glomeromycetes</taxon>
        <taxon>Paraglomerales</taxon>
        <taxon>Paraglomeraceae</taxon>
        <taxon>Paraglomus</taxon>
    </lineage>
</organism>
<accession>A0A9N9ASS9</accession>
<dbReference type="Proteomes" id="UP000789739">
    <property type="component" value="Unassembled WGS sequence"/>
</dbReference>
<keyword evidence="2" id="KW-1185">Reference proteome</keyword>
<evidence type="ECO:0000313" key="2">
    <source>
        <dbReference type="Proteomes" id="UP000789739"/>
    </source>
</evidence>